<feature type="compositionally biased region" description="Polar residues" evidence="4">
    <location>
        <begin position="248"/>
        <end position="260"/>
    </location>
</feature>
<feature type="region of interest" description="Disordered" evidence="4">
    <location>
        <begin position="248"/>
        <end position="274"/>
    </location>
</feature>
<dbReference type="Pfam" id="PF12796">
    <property type="entry name" value="Ank_2"/>
    <property type="match status" value="1"/>
</dbReference>
<dbReference type="Gene3D" id="3.40.50.10190">
    <property type="entry name" value="BRCT domain"/>
    <property type="match status" value="2"/>
</dbReference>
<dbReference type="Gene3D" id="1.25.40.20">
    <property type="entry name" value="Ankyrin repeat-containing domain"/>
    <property type="match status" value="1"/>
</dbReference>
<dbReference type="PANTHER" id="PTHR24171">
    <property type="entry name" value="ANKYRIN REPEAT DOMAIN-CONTAINING PROTEIN 39-RELATED"/>
    <property type="match status" value="1"/>
</dbReference>
<evidence type="ECO:0000313" key="6">
    <source>
        <dbReference type="EMBL" id="KAF0757923.1"/>
    </source>
</evidence>
<feature type="region of interest" description="Disordered" evidence="4">
    <location>
        <begin position="471"/>
        <end position="520"/>
    </location>
</feature>
<dbReference type="SUPFAM" id="SSF48403">
    <property type="entry name" value="Ankyrin repeat"/>
    <property type="match status" value="1"/>
</dbReference>
<feature type="region of interest" description="Disordered" evidence="4">
    <location>
        <begin position="356"/>
        <end position="378"/>
    </location>
</feature>
<proteinExistence type="predicted"/>
<evidence type="ECO:0000313" key="7">
    <source>
        <dbReference type="Proteomes" id="UP000478052"/>
    </source>
</evidence>
<dbReference type="AlphaFoldDB" id="A0A6G0YKU0"/>
<dbReference type="EMBL" id="VUJU01003430">
    <property type="protein sequence ID" value="KAF0757923.1"/>
    <property type="molecule type" value="Genomic_DNA"/>
</dbReference>
<dbReference type="InterPro" id="IPR036770">
    <property type="entry name" value="Ankyrin_rpt-contain_sf"/>
</dbReference>
<evidence type="ECO:0000256" key="2">
    <source>
        <dbReference type="ARBA" id="ARBA00023043"/>
    </source>
</evidence>
<dbReference type="GO" id="GO:0085020">
    <property type="term" value="P:protein K6-linked ubiquitination"/>
    <property type="evidence" value="ECO:0007669"/>
    <property type="project" value="TreeGrafter"/>
</dbReference>
<keyword evidence="1" id="KW-0677">Repeat</keyword>
<evidence type="ECO:0000256" key="3">
    <source>
        <dbReference type="PROSITE-ProRule" id="PRU00023"/>
    </source>
</evidence>
<feature type="region of interest" description="Disordered" evidence="4">
    <location>
        <begin position="1"/>
        <end position="28"/>
    </location>
</feature>
<feature type="domain" description="BRCT" evidence="5">
    <location>
        <begin position="668"/>
        <end position="761"/>
    </location>
</feature>
<accession>A0A6G0YKU0</accession>
<dbReference type="PANTHER" id="PTHR24171:SF8">
    <property type="entry name" value="BRCA1-ASSOCIATED RING DOMAIN PROTEIN 1"/>
    <property type="match status" value="1"/>
</dbReference>
<organism evidence="6 7">
    <name type="scientific">Aphis craccivora</name>
    <name type="common">Cowpea aphid</name>
    <dbReference type="NCBI Taxonomy" id="307492"/>
    <lineage>
        <taxon>Eukaryota</taxon>
        <taxon>Metazoa</taxon>
        <taxon>Ecdysozoa</taxon>
        <taxon>Arthropoda</taxon>
        <taxon>Hexapoda</taxon>
        <taxon>Insecta</taxon>
        <taxon>Pterygota</taxon>
        <taxon>Neoptera</taxon>
        <taxon>Paraneoptera</taxon>
        <taxon>Hemiptera</taxon>
        <taxon>Sternorrhyncha</taxon>
        <taxon>Aphidomorpha</taxon>
        <taxon>Aphidoidea</taxon>
        <taxon>Aphididae</taxon>
        <taxon>Aphidini</taxon>
        <taxon>Aphis</taxon>
        <taxon>Aphis</taxon>
    </lineage>
</organism>
<dbReference type="PROSITE" id="PS50172">
    <property type="entry name" value="BRCT"/>
    <property type="match status" value="1"/>
</dbReference>
<evidence type="ECO:0000259" key="5">
    <source>
        <dbReference type="PROSITE" id="PS50172"/>
    </source>
</evidence>
<dbReference type="InterPro" id="IPR002110">
    <property type="entry name" value="Ankyrin_rpt"/>
</dbReference>
<feature type="repeat" description="ANK" evidence="3">
    <location>
        <begin position="603"/>
        <end position="635"/>
    </location>
</feature>
<dbReference type="Proteomes" id="UP000478052">
    <property type="component" value="Unassembled WGS sequence"/>
</dbReference>
<feature type="repeat" description="ANK" evidence="3">
    <location>
        <begin position="570"/>
        <end position="602"/>
    </location>
</feature>
<evidence type="ECO:0000256" key="1">
    <source>
        <dbReference type="ARBA" id="ARBA00022737"/>
    </source>
</evidence>
<name>A0A6G0YKU0_APHCR</name>
<sequence length="886" mass="100578">MEFVLGGEPGTADNGQTTECSAKSKSTNSNKSLCKKKIKTSSKNEIYLFNSGYLKNNYDKYIRDDFLYAFGAFYCDKVMKIPHLDCVLKTECYHQKPELNYRHYEFATYMENIVSWLDLKLKHINGEASKCNKKTVDQLFKTNDFQQNTTDINLICKTLDVNTSCFQAQNNKLRSVTNSPNGIIATSDITTPKQDFTESSTNDQNTEIVMLNTQNELIISPEIISPKYNYAGSSPNNYKEGIDMVNNTQNTLTTSPNLTSPKHDTPRSLSNDQEKRIDMVNNTQNKSIAFPDLTSSRVRLGLTPGRSSPNDHKKGIDIVNNIQNKITMSSDLTSPKYDTPRSLPNDHKKGIYMENNQSDETFSKHNSTESTTNRHKKGIDKIHSNLVNISSISNSILTTKSQLRNPNITDDIKESTLDNLKNNTNNKVVNENKLNSAPKSSDNIIGEEISNLCLESPAIIRFTRQTNKKFDKTSTKLLKRSNSVMDSEQSSKKKKIEKSSPSNIDRKTNTNTNKNSVKELNESVKQVSKNVYSRNSKGETKLHSACAKGKLSLVISLLDDGFNPNVKDNAGWTPMHEAVKSGNLDIVKELIKYGAYLNVPGFEYESPLYTAIKYGKFEIAKTILDYGADANFINMYGINVRCLNEEKFSELMENRVLCKSTQIINYKLDDIVIVLNNVSLKSATINTFCKQFNIKLIQNVLNEKKFSQVTHMIVSKTENNTCDVNLECLIGIANGLFIINQNWISDSLDKNKLMECENYEVSGTTFFADYNGPMVSRINKQKLYPKLFDNINIHICGSNGWNQFTLEHLKKLVVEFGAKLLIRMPNPEDCPTNIIPFHCRNNDQMFHVSNIILYTMDSNRLIKYNMKHLKAFHISWFMDAIQKYII</sequence>
<dbReference type="SMART" id="SM00248">
    <property type="entry name" value="ANK"/>
    <property type="match status" value="3"/>
</dbReference>
<protein>
    <submittedName>
        <fullName evidence="6">Protein MGA2-like isoform X2</fullName>
    </submittedName>
</protein>
<feature type="repeat" description="ANK" evidence="3">
    <location>
        <begin position="537"/>
        <end position="569"/>
    </location>
</feature>
<dbReference type="InterPro" id="IPR001357">
    <property type="entry name" value="BRCT_dom"/>
</dbReference>
<dbReference type="InterPro" id="IPR036420">
    <property type="entry name" value="BRCT_dom_sf"/>
</dbReference>
<dbReference type="PROSITE" id="PS50297">
    <property type="entry name" value="ANK_REP_REGION"/>
    <property type="match status" value="3"/>
</dbReference>
<dbReference type="SUPFAM" id="SSF52113">
    <property type="entry name" value="BRCT domain"/>
    <property type="match status" value="1"/>
</dbReference>
<comment type="caution">
    <text evidence="6">The sequence shown here is derived from an EMBL/GenBank/DDBJ whole genome shotgun (WGS) entry which is preliminary data.</text>
</comment>
<dbReference type="OrthoDB" id="5394847at2759"/>
<keyword evidence="7" id="KW-1185">Reference proteome</keyword>
<dbReference type="PROSITE" id="PS50088">
    <property type="entry name" value="ANK_REPEAT"/>
    <property type="match status" value="3"/>
</dbReference>
<dbReference type="SMART" id="SM00292">
    <property type="entry name" value="BRCT"/>
    <property type="match status" value="2"/>
</dbReference>
<keyword evidence="2 3" id="KW-0040">ANK repeat</keyword>
<feature type="compositionally biased region" description="Basic and acidic residues" evidence="4">
    <location>
        <begin position="261"/>
        <end position="274"/>
    </location>
</feature>
<gene>
    <name evidence="6" type="ORF">FWK35_00008228</name>
</gene>
<dbReference type="GO" id="GO:0031436">
    <property type="term" value="C:BRCA1-BARD1 complex"/>
    <property type="evidence" value="ECO:0007669"/>
    <property type="project" value="TreeGrafter"/>
</dbReference>
<dbReference type="GO" id="GO:0004842">
    <property type="term" value="F:ubiquitin-protein transferase activity"/>
    <property type="evidence" value="ECO:0007669"/>
    <property type="project" value="TreeGrafter"/>
</dbReference>
<evidence type="ECO:0000256" key="4">
    <source>
        <dbReference type="SAM" id="MobiDB-lite"/>
    </source>
</evidence>
<dbReference type="GO" id="GO:0070531">
    <property type="term" value="C:BRCA1-A complex"/>
    <property type="evidence" value="ECO:0007669"/>
    <property type="project" value="TreeGrafter"/>
</dbReference>
<reference evidence="6 7" key="1">
    <citation type="submission" date="2019-08" db="EMBL/GenBank/DDBJ databases">
        <title>Whole genome of Aphis craccivora.</title>
        <authorList>
            <person name="Voronova N.V."/>
            <person name="Shulinski R.S."/>
            <person name="Bandarenka Y.V."/>
            <person name="Zhorov D.G."/>
            <person name="Warner D."/>
        </authorList>
    </citation>
    <scope>NUCLEOTIDE SEQUENCE [LARGE SCALE GENOMIC DNA]</scope>
    <source>
        <strain evidence="6">180601</strain>
        <tissue evidence="6">Whole Body</tissue>
    </source>
</reference>